<keyword evidence="2 5" id="KW-0812">Transmembrane</keyword>
<keyword evidence="4 5" id="KW-0472">Membrane</keyword>
<evidence type="ECO:0000256" key="1">
    <source>
        <dbReference type="ARBA" id="ARBA00004141"/>
    </source>
</evidence>
<dbReference type="EMBL" id="JAGDEL010000012">
    <property type="protein sequence ID" value="MBO1513151.1"/>
    <property type="molecule type" value="Genomic_DNA"/>
</dbReference>
<evidence type="ECO:0000259" key="6">
    <source>
        <dbReference type="Pfam" id="PF06271"/>
    </source>
</evidence>
<feature type="domain" description="RDD" evidence="6">
    <location>
        <begin position="21"/>
        <end position="156"/>
    </location>
</feature>
<feature type="transmembrane region" description="Helical" evidence="5">
    <location>
        <begin position="35"/>
        <end position="53"/>
    </location>
</feature>
<dbReference type="Proteomes" id="UP000663981">
    <property type="component" value="Unassembled WGS sequence"/>
</dbReference>
<name>A0ABS3N4B4_9BACI</name>
<dbReference type="InterPro" id="IPR010432">
    <property type="entry name" value="RDD"/>
</dbReference>
<comment type="subcellular location">
    <subcellularLocation>
        <location evidence="1">Membrane</location>
        <topology evidence="1">Multi-pass membrane protein</topology>
    </subcellularLocation>
</comment>
<feature type="transmembrane region" description="Helical" evidence="5">
    <location>
        <begin position="65"/>
        <end position="90"/>
    </location>
</feature>
<evidence type="ECO:0000256" key="3">
    <source>
        <dbReference type="ARBA" id="ARBA00022989"/>
    </source>
</evidence>
<proteinExistence type="predicted"/>
<evidence type="ECO:0000256" key="4">
    <source>
        <dbReference type="ARBA" id="ARBA00023136"/>
    </source>
</evidence>
<keyword evidence="8" id="KW-1185">Reference proteome</keyword>
<evidence type="ECO:0000313" key="7">
    <source>
        <dbReference type="EMBL" id="MBO1513151.1"/>
    </source>
</evidence>
<keyword evidence="3 5" id="KW-1133">Transmembrane helix</keyword>
<reference evidence="7 8" key="1">
    <citation type="submission" date="2021-03" db="EMBL/GenBank/DDBJ databases">
        <title>Whole genome sequence of Metabacillus bambusae BG109.</title>
        <authorList>
            <person name="Jeong J.W."/>
        </authorList>
    </citation>
    <scope>NUCLEOTIDE SEQUENCE [LARGE SCALE GENOMIC DNA]</scope>
    <source>
        <strain evidence="7 8">BG109</strain>
    </source>
</reference>
<protein>
    <submittedName>
        <fullName evidence="7">RDD family protein</fullName>
    </submittedName>
</protein>
<gene>
    <name evidence="7" type="ORF">I7822_15990</name>
</gene>
<accession>A0ABS3N4B4</accession>
<evidence type="ECO:0000256" key="5">
    <source>
        <dbReference type="SAM" id="Phobius"/>
    </source>
</evidence>
<comment type="caution">
    <text evidence="7">The sequence shown here is derived from an EMBL/GenBank/DDBJ whole genome shotgun (WGS) entry which is preliminary data.</text>
</comment>
<dbReference type="RefSeq" id="WP_207979973.1">
    <property type="nucleotide sequence ID" value="NZ_JAGDEL010000012.1"/>
</dbReference>
<evidence type="ECO:0000313" key="8">
    <source>
        <dbReference type="Proteomes" id="UP000663981"/>
    </source>
</evidence>
<evidence type="ECO:0000256" key="2">
    <source>
        <dbReference type="ARBA" id="ARBA00022692"/>
    </source>
</evidence>
<sequence>MDQEQVDIKTPEFVSLQFQSAGLGSRTAAFIIDQLILMTINILIILGLFLFLYDLDRLFFMTEFMSFPIAITIIILFILNWGYFFVLEYFSGGKTLGKRIIGIRVIQENGHSITILSSFIRNLLRIIDSLPANYLIGILMIFFHAKNKRVGDLVAGTIVVHERKAKKKRKVSALEREIEIRGLTKKDLVVEEWAFRALGPKEWNLVKTYCNRILQLPLAGREQLTNEMADILFPKIGIEKDGKTNEEVENTLFILYLLLQEEWEFEL</sequence>
<dbReference type="PANTHER" id="PTHR38480">
    <property type="entry name" value="SLR0254 PROTEIN"/>
    <property type="match status" value="1"/>
</dbReference>
<dbReference type="Pfam" id="PF06271">
    <property type="entry name" value="RDD"/>
    <property type="match status" value="1"/>
</dbReference>
<dbReference type="PANTHER" id="PTHR38480:SF1">
    <property type="entry name" value="SLR0254 PROTEIN"/>
    <property type="match status" value="1"/>
</dbReference>
<organism evidence="7 8">
    <name type="scientific">Metabacillus bambusae</name>
    <dbReference type="NCBI Taxonomy" id="2795218"/>
    <lineage>
        <taxon>Bacteria</taxon>
        <taxon>Bacillati</taxon>
        <taxon>Bacillota</taxon>
        <taxon>Bacilli</taxon>
        <taxon>Bacillales</taxon>
        <taxon>Bacillaceae</taxon>
        <taxon>Metabacillus</taxon>
    </lineage>
</organism>